<evidence type="ECO:0000256" key="2">
    <source>
        <dbReference type="SAM" id="SignalP"/>
    </source>
</evidence>
<keyword evidence="1" id="KW-1015">Disulfide bond</keyword>
<feature type="chain" id="PRO_5013369826" evidence="2">
    <location>
        <begin position="21"/>
        <end position="221"/>
    </location>
</feature>
<dbReference type="Pfam" id="PF01549">
    <property type="entry name" value="ShK"/>
    <property type="match status" value="2"/>
</dbReference>
<keyword evidence="2" id="KW-0732">Signal</keyword>
<dbReference type="InterPro" id="IPR003582">
    <property type="entry name" value="ShKT_dom"/>
</dbReference>
<reference evidence="4 5" key="1">
    <citation type="journal article" date="2017" name="Nat. Ecol. Evol.">
        <title>Scallop genome provides insights into evolution of bilaterian karyotype and development.</title>
        <authorList>
            <person name="Wang S."/>
            <person name="Zhang J."/>
            <person name="Jiao W."/>
            <person name="Li J."/>
            <person name="Xun X."/>
            <person name="Sun Y."/>
            <person name="Guo X."/>
            <person name="Huan P."/>
            <person name="Dong B."/>
            <person name="Zhang L."/>
            <person name="Hu X."/>
            <person name="Sun X."/>
            <person name="Wang J."/>
            <person name="Zhao C."/>
            <person name="Wang Y."/>
            <person name="Wang D."/>
            <person name="Huang X."/>
            <person name="Wang R."/>
            <person name="Lv J."/>
            <person name="Li Y."/>
            <person name="Zhang Z."/>
            <person name="Liu B."/>
            <person name="Lu W."/>
            <person name="Hui Y."/>
            <person name="Liang J."/>
            <person name="Zhou Z."/>
            <person name="Hou R."/>
            <person name="Li X."/>
            <person name="Liu Y."/>
            <person name="Li H."/>
            <person name="Ning X."/>
            <person name="Lin Y."/>
            <person name="Zhao L."/>
            <person name="Xing Q."/>
            <person name="Dou J."/>
            <person name="Li Y."/>
            <person name="Mao J."/>
            <person name="Guo H."/>
            <person name="Dou H."/>
            <person name="Li T."/>
            <person name="Mu C."/>
            <person name="Jiang W."/>
            <person name="Fu Q."/>
            <person name="Fu X."/>
            <person name="Miao Y."/>
            <person name="Liu J."/>
            <person name="Yu Q."/>
            <person name="Li R."/>
            <person name="Liao H."/>
            <person name="Li X."/>
            <person name="Kong Y."/>
            <person name="Jiang Z."/>
            <person name="Chourrout D."/>
            <person name="Li R."/>
            <person name="Bao Z."/>
        </authorList>
    </citation>
    <scope>NUCLEOTIDE SEQUENCE [LARGE SCALE GENOMIC DNA]</scope>
    <source>
        <strain evidence="4 5">PY_sf001</strain>
    </source>
</reference>
<dbReference type="EMBL" id="NEDP02004193">
    <property type="protein sequence ID" value="OWF46367.1"/>
    <property type="molecule type" value="Genomic_DNA"/>
</dbReference>
<evidence type="ECO:0000259" key="3">
    <source>
        <dbReference type="PROSITE" id="PS51670"/>
    </source>
</evidence>
<protein>
    <submittedName>
        <fullName evidence="4">Tyrosinase-like protein tyr-3</fullName>
    </submittedName>
</protein>
<dbReference type="OrthoDB" id="10250153at2759"/>
<evidence type="ECO:0000256" key="1">
    <source>
        <dbReference type="PROSITE-ProRule" id="PRU01005"/>
    </source>
</evidence>
<proteinExistence type="predicted"/>
<name>A0A210QC87_MIZYE</name>
<feature type="disulfide bond" evidence="1">
    <location>
        <begin position="117"/>
        <end position="151"/>
    </location>
</feature>
<evidence type="ECO:0000313" key="5">
    <source>
        <dbReference type="Proteomes" id="UP000242188"/>
    </source>
</evidence>
<feature type="disulfide bond" evidence="1">
    <location>
        <begin position="82"/>
        <end position="116"/>
    </location>
</feature>
<dbReference type="Proteomes" id="UP000242188">
    <property type="component" value="Unassembled WGS sequence"/>
</dbReference>
<comment type="caution">
    <text evidence="1">Lacks conserved residue(s) required for the propagation of feature annotation.</text>
</comment>
<dbReference type="STRING" id="6573.A0A210QC87"/>
<sequence>MAGTGITVALIAVLIQIIYASKLMNVDSHQLADKEGQASKLNFVEAMSKVLKARDTKEKNLRQAKEKTLKRNSVPYEYLGGCYDNNENCEYWASTGECNSNPAYMHSTCQYSCGTCCSDSNDQCGYWASTGECYINPDYMDINCAMSCGYCYGGIHYKRDVTKNFGNSPPGTRDDSREQLRTDDKMKRAYELGKFIKRALTWPHSQGKCSSLNGNIPFQQR</sequence>
<evidence type="ECO:0000313" key="4">
    <source>
        <dbReference type="EMBL" id="OWF46367.1"/>
    </source>
</evidence>
<feature type="domain" description="ShKT" evidence="3">
    <location>
        <begin position="117"/>
        <end position="151"/>
    </location>
</feature>
<organism evidence="4 5">
    <name type="scientific">Mizuhopecten yessoensis</name>
    <name type="common">Japanese scallop</name>
    <name type="synonym">Patinopecten yessoensis</name>
    <dbReference type="NCBI Taxonomy" id="6573"/>
    <lineage>
        <taxon>Eukaryota</taxon>
        <taxon>Metazoa</taxon>
        <taxon>Spiralia</taxon>
        <taxon>Lophotrochozoa</taxon>
        <taxon>Mollusca</taxon>
        <taxon>Bivalvia</taxon>
        <taxon>Autobranchia</taxon>
        <taxon>Pteriomorphia</taxon>
        <taxon>Pectinida</taxon>
        <taxon>Pectinoidea</taxon>
        <taxon>Pectinidae</taxon>
        <taxon>Mizuhopecten</taxon>
    </lineage>
</organism>
<dbReference type="AlphaFoldDB" id="A0A210QC87"/>
<feature type="domain" description="ShKT" evidence="3">
    <location>
        <begin position="82"/>
        <end position="116"/>
    </location>
</feature>
<keyword evidence="5" id="KW-1185">Reference proteome</keyword>
<feature type="signal peptide" evidence="2">
    <location>
        <begin position="1"/>
        <end position="20"/>
    </location>
</feature>
<dbReference type="SMART" id="SM00254">
    <property type="entry name" value="ShKT"/>
    <property type="match status" value="2"/>
</dbReference>
<dbReference type="PROSITE" id="PS51670">
    <property type="entry name" value="SHKT"/>
    <property type="match status" value="2"/>
</dbReference>
<gene>
    <name evidence="4" type="ORF">KP79_PYT19936</name>
</gene>
<accession>A0A210QC87</accession>
<comment type="caution">
    <text evidence="4">The sequence shown here is derived from an EMBL/GenBank/DDBJ whole genome shotgun (WGS) entry which is preliminary data.</text>
</comment>